<feature type="domain" description="PPIase FKBP-type" evidence="7">
    <location>
        <begin position="229"/>
        <end position="321"/>
    </location>
</feature>
<evidence type="ECO:0000259" key="7">
    <source>
        <dbReference type="PROSITE" id="PS50059"/>
    </source>
</evidence>
<dbReference type="RefSeq" id="WP_087136702.1">
    <property type="nucleotide sequence ID" value="NZ_FUKR01000032.1"/>
</dbReference>
<dbReference type="Gene3D" id="3.10.50.40">
    <property type="match status" value="1"/>
</dbReference>
<gene>
    <name evidence="8" type="ORF">FM119_05625</name>
</gene>
<evidence type="ECO:0000313" key="8">
    <source>
        <dbReference type="EMBL" id="SJN27429.1"/>
    </source>
</evidence>
<dbReference type="AlphaFoldDB" id="A0A1R4J5Z5"/>
<feature type="signal peptide" evidence="6">
    <location>
        <begin position="1"/>
        <end position="26"/>
    </location>
</feature>
<organism evidence="8 9">
    <name type="scientific">Mycetocola reblochoni REB411</name>
    <dbReference type="NCBI Taxonomy" id="1255698"/>
    <lineage>
        <taxon>Bacteria</taxon>
        <taxon>Bacillati</taxon>
        <taxon>Actinomycetota</taxon>
        <taxon>Actinomycetes</taxon>
        <taxon>Micrococcales</taxon>
        <taxon>Microbacteriaceae</taxon>
        <taxon>Mycetocola</taxon>
    </lineage>
</organism>
<dbReference type="PROSITE" id="PS51257">
    <property type="entry name" value="PROKAR_LIPOPROTEIN"/>
    <property type="match status" value="1"/>
</dbReference>
<dbReference type="InterPro" id="IPR001179">
    <property type="entry name" value="PPIase_FKBP_dom"/>
</dbReference>
<dbReference type="InterPro" id="IPR046357">
    <property type="entry name" value="PPIase_dom_sf"/>
</dbReference>
<evidence type="ECO:0000256" key="4">
    <source>
        <dbReference type="ARBA" id="ARBA00023235"/>
    </source>
</evidence>
<evidence type="ECO:0000256" key="5">
    <source>
        <dbReference type="PROSITE-ProRule" id="PRU00277"/>
    </source>
</evidence>
<keyword evidence="9" id="KW-1185">Reference proteome</keyword>
<protein>
    <recommendedName>
        <fullName evidence="2 5">peptidylprolyl isomerase</fullName>
        <ecNumber evidence="2 5">5.2.1.8</ecNumber>
    </recommendedName>
</protein>
<evidence type="ECO:0000256" key="6">
    <source>
        <dbReference type="SAM" id="SignalP"/>
    </source>
</evidence>
<dbReference type="EC" id="5.2.1.8" evidence="2 5"/>
<name>A0A1R4J5Z5_9MICO</name>
<accession>A0A1R4J5Z5</accession>
<dbReference type="GO" id="GO:0003755">
    <property type="term" value="F:peptidyl-prolyl cis-trans isomerase activity"/>
    <property type="evidence" value="ECO:0007669"/>
    <property type="project" value="UniProtKB-KW"/>
</dbReference>
<keyword evidence="6" id="KW-0732">Signal</keyword>
<sequence length="325" mass="32287">MSKVPAVLLSSVLVLAGLTACSTAPATSASDCEPVVQGGSTSTAVRVSSDLAEEPDAHFSAPLDGTVTERTVAVAGDGPVVTEDTLPSVTFSIYDGTTGDEVVSTGIDAPTLATALAAQAPVIDDALQCATGGSRLVVTLGGEDAAPLAQAFAGYGVAADSTIVVAIDVHDVLPRVASGSPQAVFASGLPAVVQDAEGTPGINIPSTPAPSTLRVAELIAGDGAPVDTDRPVLVNAMIVLWDDGQIVSSSWQDNTPSLLDVSSIAADDAMGQTFTTMLSDRTAGSRVVAVVPPENGYGAEGAGQIPGGATQIIVLDVLGNLGDGQ</sequence>
<dbReference type="OrthoDB" id="25996at2"/>
<dbReference type="PROSITE" id="PS50059">
    <property type="entry name" value="FKBP_PPIASE"/>
    <property type="match status" value="1"/>
</dbReference>
<evidence type="ECO:0000256" key="3">
    <source>
        <dbReference type="ARBA" id="ARBA00023110"/>
    </source>
</evidence>
<evidence type="ECO:0000313" key="9">
    <source>
        <dbReference type="Proteomes" id="UP000196778"/>
    </source>
</evidence>
<comment type="catalytic activity">
    <reaction evidence="1 5">
        <text>[protein]-peptidylproline (omega=180) = [protein]-peptidylproline (omega=0)</text>
        <dbReference type="Rhea" id="RHEA:16237"/>
        <dbReference type="Rhea" id="RHEA-COMP:10747"/>
        <dbReference type="Rhea" id="RHEA-COMP:10748"/>
        <dbReference type="ChEBI" id="CHEBI:83833"/>
        <dbReference type="ChEBI" id="CHEBI:83834"/>
        <dbReference type="EC" id="5.2.1.8"/>
    </reaction>
</comment>
<reference evidence="9" key="1">
    <citation type="submission" date="2017-02" db="EMBL/GenBank/DDBJ databases">
        <authorList>
            <person name="Dridi B."/>
        </authorList>
    </citation>
    <scope>NUCLEOTIDE SEQUENCE [LARGE SCALE GENOMIC DNA]</scope>
    <source>
        <strain evidence="9">EB411</strain>
    </source>
</reference>
<keyword evidence="4 5" id="KW-0413">Isomerase</keyword>
<dbReference type="EMBL" id="FUKR01000032">
    <property type="protein sequence ID" value="SJN27429.1"/>
    <property type="molecule type" value="Genomic_DNA"/>
</dbReference>
<keyword evidence="3 5" id="KW-0697">Rotamase</keyword>
<dbReference type="Proteomes" id="UP000196778">
    <property type="component" value="Unassembled WGS sequence"/>
</dbReference>
<evidence type="ECO:0000256" key="2">
    <source>
        <dbReference type="ARBA" id="ARBA00013194"/>
    </source>
</evidence>
<feature type="chain" id="PRO_5012481328" description="peptidylprolyl isomerase" evidence="6">
    <location>
        <begin position="27"/>
        <end position="325"/>
    </location>
</feature>
<proteinExistence type="predicted"/>
<dbReference type="SUPFAM" id="SSF54534">
    <property type="entry name" value="FKBP-like"/>
    <property type="match status" value="1"/>
</dbReference>
<evidence type="ECO:0000256" key="1">
    <source>
        <dbReference type="ARBA" id="ARBA00000971"/>
    </source>
</evidence>